<evidence type="ECO:0000313" key="4">
    <source>
        <dbReference type="Proteomes" id="UP001283361"/>
    </source>
</evidence>
<feature type="transmembrane region" description="Helical" evidence="2">
    <location>
        <begin position="205"/>
        <end position="227"/>
    </location>
</feature>
<dbReference type="EMBL" id="JAWDGP010004501">
    <property type="protein sequence ID" value="KAK3763760.1"/>
    <property type="molecule type" value="Genomic_DNA"/>
</dbReference>
<organism evidence="3 4">
    <name type="scientific">Elysia crispata</name>
    <name type="common">lettuce slug</name>
    <dbReference type="NCBI Taxonomy" id="231223"/>
    <lineage>
        <taxon>Eukaryota</taxon>
        <taxon>Metazoa</taxon>
        <taxon>Spiralia</taxon>
        <taxon>Lophotrochozoa</taxon>
        <taxon>Mollusca</taxon>
        <taxon>Gastropoda</taxon>
        <taxon>Heterobranchia</taxon>
        <taxon>Euthyneura</taxon>
        <taxon>Panpulmonata</taxon>
        <taxon>Sacoglossa</taxon>
        <taxon>Placobranchoidea</taxon>
        <taxon>Plakobranchidae</taxon>
        <taxon>Elysia</taxon>
    </lineage>
</organism>
<feature type="region of interest" description="Disordered" evidence="1">
    <location>
        <begin position="1"/>
        <end position="35"/>
    </location>
</feature>
<dbReference type="SUPFAM" id="SSF103473">
    <property type="entry name" value="MFS general substrate transporter"/>
    <property type="match status" value="1"/>
</dbReference>
<dbReference type="InterPro" id="IPR050327">
    <property type="entry name" value="Proton-linked_MCT"/>
</dbReference>
<proteinExistence type="predicted"/>
<feature type="transmembrane region" description="Helical" evidence="2">
    <location>
        <begin position="42"/>
        <end position="62"/>
    </location>
</feature>
<evidence type="ECO:0000256" key="1">
    <source>
        <dbReference type="SAM" id="MobiDB-lite"/>
    </source>
</evidence>
<evidence type="ECO:0008006" key="5">
    <source>
        <dbReference type="Google" id="ProtNLM"/>
    </source>
</evidence>
<gene>
    <name evidence="3" type="ORF">RRG08_065724</name>
</gene>
<dbReference type="Proteomes" id="UP001283361">
    <property type="component" value="Unassembled WGS sequence"/>
</dbReference>
<dbReference type="PANTHER" id="PTHR11360">
    <property type="entry name" value="MONOCARBOXYLATE TRANSPORTER"/>
    <property type="match status" value="1"/>
</dbReference>
<keyword evidence="2" id="KW-0472">Membrane</keyword>
<evidence type="ECO:0000313" key="3">
    <source>
        <dbReference type="EMBL" id="KAK3763760.1"/>
    </source>
</evidence>
<name>A0AAE0Z6R6_9GAST</name>
<feature type="transmembrane region" description="Helical" evidence="2">
    <location>
        <begin position="664"/>
        <end position="688"/>
    </location>
</feature>
<feature type="transmembrane region" description="Helical" evidence="2">
    <location>
        <begin position="116"/>
        <end position="134"/>
    </location>
</feature>
<protein>
    <recommendedName>
        <fullName evidence="5">Major facilitator superfamily (MFS) profile domain-containing protein</fullName>
    </recommendedName>
</protein>
<dbReference type="Pfam" id="PF07690">
    <property type="entry name" value="MFS_1"/>
    <property type="match status" value="2"/>
</dbReference>
<accession>A0AAE0Z6R6</accession>
<feature type="transmembrane region" description="Helical" evidence="2">
    <location>
        <begin position="82"/>
        <end position="109"/>
    </location>
</feature>
<feature type="transmembrane region" description="Helical" evidence="2">
    <location>
        <begin position="700"/>
        <end position="721"/>
    </location>
</feature>
<dbReference type="AlphaFoldDB" id="A0AAE0Z6R6"/>
<dbReference type="GO" id="GO:0008028">
    <property type="term" value="F:monocarboxylic acid transmembrane transporter activity"/>
    <property type="evidence" value="ECO:0007669"/>
    <property type="project" value="TreeGrafter"/>
</dbReference>
<feature type="region of interest" description="Disordered" evidence="1">
    <location>
        <begin position="496"/>
        <end position="534"/>
    </location>
</feature>
<dbReference type="Gene3D" id="1.20.1250.20">
    <property type="entry name" value="MFS general substrate transporter like domains"/>
    <property type="match status" value="2"/>
</dbReference>
<feature type="compositionally biased region" description="Basic residues" evidence="1">
    <location>
        <begin position="18"/>
        <end position="32"/>
    </location>
</feature>
<feature type="transmembrane region" description="Helical" evidence="2">
    <location>
        <begin position="140"/>
        <end position="161"/>
    </location>
</feature>
<keyword evidence="2" id="KW-1133">Transmembrane helix</keyword>
<evidence type="ECO:0000256" key="2">
    <source>
        <dbReference type="SAM" id="Phobius"/>
    </source>
</evidence>
<feature type="region of interest" description="Disordered" evidence="1">
    <location>
        <begin position="322"/>
        <end position="346"/>
    </location>
</feature>
<keyword evidence="4" id="KW-1185">Reference proteome</keyword>
<keyword evidence="2" id="KW-0812">Transmembrane</keyword>
<feature type="transmembrane region" description="Helical" evidence="2">
    <location>
        <begin position="728"/>
        <end position="747"/>
    </location>
</feature>
<dbReference type="PANTHER" id="PTHR11360:SF286">
    <property type="entry name" value="GH22266P"/>
    <property type="match status" value="1"/>
</dbReference>
<feature type="compositionally biased region" description="Basic and acidic residues" evidence="1">
    <location>
        <begin position="330"/>
        <end position="346"/>
    </location>
</feature>
<dbReference type="InterPro" id="IPR036259">
    <property type="entry name" value="MFS_trans_sf"/>
</dbReference>
<feature type="transmembrane region" description="Helical" evidence="2">
    <location>
        <begin position="173"/>
        <end position="193"/>
    </location>
</feature>
<dbReference type="InterPro" id="IPR011701">
    <property type="entry name" value="MFS"/>
</dbReference>
<feature type="compositionally biased region" description="Basic residues" evidence="1">
    <location>
        <begin position="499"/>
        <end position="530"/>
    </location>
</feature>
<sequence>MDSSQDHNAQEQKDHNQHQHHQPPQHQGRQHRLAPTSEKYPALDGGWGYLVTVAAFSVAFMLDGTESNYGLLLPHVIKSFGGHVAIASLCGGLVTGVILGTGPLSAFLVRKFGCRRVSFVGSVVASASVVMATLARRIEIFVLFYGLFAGFGMGLVYLPSVTMINAYFDRKRGLFAGIVTSGSGIGLLVISLLTDRLITEYGWRGCYLIIAGVLLNLCVCSSLMRPLEDNYRFSSRKRHNSSSVSTPVTEESLKDLKAVSHGKTPNHVNQLGSFDVSNWVASQPLLPSQRPQMNGELGHELYQSKTRRKHILPQFISLHEGLDLGTRPNGGHERGQAGQAELEKDGLSRSLHTQLDYDPSRLEEIKPPRIHKNGESYTDADVENNLSDAAEFAHKTESNHRNFERQDDLLCQCNNEQENDIYKIRESQVEEITPDTLNNKDVAATRIPSQSPTQPTHCNRCSKTVPVDSEIGHGSTLSPIPISIPQNSVQHRLYEPNHNHKHNHHNHLHHQRFHHHNHHHLHHHHHHHHHQLDQSAAGSHSTLCEASESGSVVSGRPILQKSDLLNVLPELLGSLSTLSVNTVHSAHSVRSRRSLLHQRAGEHHVTGAGDSHTSLNLGSKHTLSESLTLEVPGKDFGGLEEEGIELEQVEHSSCDLFKIVRFDLFCVGAFLVQVASIIPTMFVPSYIVSAGLSTSTAATIVSILGISNTAGRLCAGLLSYLGLGTVRIYNCGTCVAGLACFLLPLCYTFPSLVAFAVCHGFFIGFFPPLQSVILVEQLGLERLPASFGIMCVCKSVASVSGPFLAGALYEWAESYAVPFYLAGSTMMVANIVHCVMSFCPRPADVVT</sequence>
<feature type="compositionally biased region" description="Basic and acidic residues" evidence="1">
    <location>
        <begin position="1"/>
        <end position="17"/>
    </location>
</feature>
<comment type="caution">
    <text evidence="3">The sequence shown here is derived from an EMBL/GenBank/DDBJ whole genome shotgun (WGS) entry which is preliminary data.</text>
</comment>
<reference evidence="3" key="1">
    <citation type="journal article" date="2023" name="G3 (Bethesda)">
        <title>A reference genome for the long-term kleptoplast-retaining sea slug Elysia crispata morphotype clarki.</title>
        <authorList>
            <person name="Eastman K.E."/>
            <person name="Pendleton A.L."/>
            <person name="Shaikh M.A."/>
            <person name="Suttiyut T."/>
            <person name="Ogas R."/>
            <person name="Tomko P."/>
            <person name="Gavelis G."/>
            <person name="Widhalm J.R."/>
            <person name="Wisecaver J.H."/>
        </authorList>
    </citation>
    <scope>NUCLEOTIDE SEQUENCE</scope>
    <source>
        <strain evidence="3">ECLA1</strain>
    </source>
</reference>